<name>A0A0D2JJN8_9EURO</name>
<dbReference type="RefSeq" id="XP_013276801.1">
    <property type="nucleotide sequence ID" value="XM_013421347.1"/>
</dbReference>
<keyword evidence="2" id="KW-1185">Reference proteome</keyword>
<reference evidence="1 2" key="1">
    <citation type="submission" date="2015-01" db="EMBL/GenBank/DDBJ databases">
        <title>The Genome Sequence of Rhinocladiella mackenzie CBS 650.93.</title>
        <authorList>
            <consortium name="The Broad Institute Genomics Platform"/>
            <person name="Cuomo C."/>
            <person name="de Hoog S."/>
            <person name="Gorbushina A."/>
            <person name="Stielow B."/>
            <person name="Teixiera M."/>
            <person name="Abouelleil A."/>
            <person name="Chapman S.B."/>
            <person name="Priest M."/>
            <person name="Young S.K."/>
            <person name="Wortman J."/>
            <person name="Nusbaum C."/>
            <person name="Birren B."/>
        </authorList>
    </citation>
    <scope>NUCLEOTIDE SEQUENCE [LARGE SCALE GENOMIC DNA]</scope>
    <source>
        <strain evidence="1 2">CBS 650.93</strain>
    </source>
</reference>
<dbReference type="GeneID" id="25288817"/>
<dbReference type="HOGENOM" id="CLU_1134092_0_0_1"/>
<sequence>MAIKHGTGRKSPFLSLSPQALKLYIKAARILSSRLKEAQREGRLELTNAITLTISHLMGADAMGRNFTALSQHLQGELALKRLLSLELIDLIESIYTAPASAELHAEHLIICAALCQQELLPTFQQVIVTALMGYVIYRHGTLHWLMNGFLHAYTLYLSGRPLAHDFYPLDDWMRDCLCWISSLFMDAFDTGSLGEKLAIFASEGKGWRVDEIDEVCMLFLWNDSLSQSLRENNGSDSTVKAARP</sequence>
<dbReference type="EMBL" id="KN847475">
    <property type="protein sequence ID" value="KIX09665.1"/>
    <property type="molecule type" value="Genomic_DNA"/>
</dbReference>
<evidence type="ECO:0000313" key="1">
    <source>
        <dbReference type="EMBL" id="KIX09665.1"/>
    </source>
</evidence>
<dbReference type="Proteomes" id="UP000053617">
    <property type="component" value="Unassembled WGS sequence"/>
</dbReference>
<evidence type="ECO:0000313" key="2">
    <source>
        <dbReference type="Proteomes" id="UP000053617"/>
    </source>
</evidence>
<protein>
    <submittedName>
        <fullName evidence="1">Uncharacterized protein</fullName>
    </submittedName>
</protein>
<gene>
    <name evidence="1" type="ORF">Z518_00746</name>
</gene>
<dbReference type="AlphaFoldDB" id="A0A0D2JJN8"/>
<accession>A0A0D2JJN8</accession>
<organism evidence="1 2">
    <name type="scientific">Rhinocladiella mackenziei CBS 650.93</name>
    <dbReference type="NCBI Taxonomy" id="1442369"/>
    <lineage>
        <taxon>Eukaryota</taxon>
        <taxon>Fungi</taxon>
        <taxon>Dikarya</taxon>
        <taxon>Ascomycota</taxon>
        <taxon>Pezizomycotina</taxon>
        <taxon>Eurotiomycetes</taxon>
        <taxon>Chaetothyriomycetidae</taxon>
        <taxon>Chaetothyriales</taxon>
        <taxon>Herpotrichiellaceae</taxon>
        <taxon>Rhinocladiella</taxon>
    </lineage>
</organism>
<proteinExistence type="predicted"/>
<dbReference type="VEuPathDB" id="FungiDB:Z518_00746"/>